<evidence type="ECO:0000313" key="3">
    <source>
        <dbReference type="EMBL" id="OKY79020.1"/>
    </source>
</evidence>
<protein>
    <submittedName>
        <fullName evidence="3">FAD-dependent dehydrogenase</fullName>
    </submittedName>
</protein>
<dbReference type="InterPro" id="IPR036188">
    <property type="entry name" value="FAD/NAD-bd_sf"/>
</dbReference>
<dbReference type="PANTHER" id="PTHR43106:SF1">
    <property type="entry name" value="DEHYDROGENASE-RELATED"/>
    <property type="match status" value="1"/>
</dbReference>
<dbReference type="InterPro" id="IPR002938">
    <property type="entry name" value="FAD-bd"/>
</dbReference>
<feature type="domain" description="FAD-binding" evidence="1">
    <location>
        <begin position="4"/>
        <end position="198"/>
    </location>
</feature>
<dbReference type="EMBL" id="MSDW01000001">
    <property type="protein sequence ID" value="OKY79020.1"/>
    <property type="molecule type" value="Genomic_DNA"/>
</dbReference>
<dbReference type="InterPro" id="IPR049516">
    <property type="entry name" value="FAD-depend_C"/>
</dbReference>
<comment type="caution">
    <text evidence="3">The sequence shown here is derived from an EMBL/GenBank/DDBJ whole genome shotgun (WGS) entry which is preliminary data.</text>
</comment>
<name>A0A1Q6DXD8_METT1</name>
<dbReference type="PIRSF" id="PIRSF038984">
    <property type="entry name" value="FAD_binding_protein"/>
    <property type="match status" value="1"/>
</dbReference>
<proteinExistence type="predicted"/>
<keyword evidence="4" id="KW-1185">Reference proteome</keyword>
<dbReference type="Pfam" id="PF21688">
    <property type="entry name" value="FAD-depend_C"/>
    <property type="match status" value="1"/>
</dbReference>
<evidence type="ECO:0000259" key="1">
    <source>
        <dbReference type="Pfam" id="PF01494"/>
    </source>
</evidence>
<feature type="domain" description="FAD-dependent protein C-terminal" evidence="2">
    <location>
        <begin position="251"/>
        <end position="398"/>
    </location>
</feature>
<dbReference type="SUPFAM" id="SSF51905">
    <property type="entry name" value="FAD/NAD(P)-binding domain"/>
    <property type="match status" value="1"/>
</dbReference>
<gene>
    <name evidence="3" type="ORF">BTN85_1526</name>
</gene>
<dbReference type="InterPro" id="IPR028348">
    <property type="entry name" value="FAD-binding_protein"/>
</dbReference>
<dbReference type="Pfam" id="PF01494">
    <property type="entry name" value="FAD_binding_3"/>
    <property type="match status" value="1"/>
</dbReference>
<dbReference type="InParanoid" id="A0A1Q6DXD8"/>
<reference evidence="3" key="1">
    <citation type="submission" date="2016-12" db="EMBL/GenBank/DDBJ databases">
        <title>Discovery of methanogenic haloarchaea.</title>
        <authorList>
            <person name="Sorokin D.Y."/>
            <person name="Makarova K.S."/>
            <person name="Abbas B."/>
            <person name="Ferrer M."/>
            <person name="Golyshin P.N."/>
        </authorList>
    </citation>
    <scope>NUCLEOTIDE SEQUENCE [LARGE SCALE GENOMIC DNA]</scope>
    <source>
        <strain evidence="3">HMET1</strain>
    </source>
</reference>
<dbReference type="Gene3D" id="3.50.50.60">
    <property type="entry name" value="FAD/NAD(P)-binding domain"/>
    <property type="match status" value="2"/>
</dbReference>
<dbReference type="PANTHER" id="PTHR43106">
    <property type="entry name" value="DEHYDROGENASE-RELATED"/>
    <property type="match status" value="1"/>
</dbReference>
<evidence type="ECO:0000259" key="2">
    <source>
        <dbReference type="Pfam" id="PF21688"/>
    </source>
</evidence>
<accession>A0A1Q6DXD8</accession>
<dbReference type="Proteomes" id="UP000185744">
    <property type="component" value="Unassembled WGS sequence"/>
</dbReference>
<dbReference type="AlphaFoldDB" id="A0A1Q6DXD8"/>
<sequence>MEMDVDVCILGGGPAGLFSAVTLSDSNLDVCLVDKGKKPLDRIDSKDVLYGIGGAGGLSDGKLNLTPEIGMETQELGISKKEAKKLIDFVDEVFMEAGAGEDYYGSQNPERKQKIEELKRRAASNGVNLVYGPQKHIGSDNLPKVMDNLMKRLKESGIDFLTQTEIKEIDIQENRFHLQSDQSEITCDHLIAAPGRSGANWFREQANKLDIEVSYGPIDVGVRVELPKEVFADVTDVIYDPKFRWRSKGYDDMVRTFCTNPEGYVSTEFYEDLVLVNGHAMKKSKSNLTNFALLTRIHLTKPVEDTKAYGRKIAELANKIGGGKPVAQRLKDLKSWRRSDEGRIQNLPFKPTLNEYTPGDISLALPQRIVMDIIHGLETLGELVPGVNQDHTLLYCPEIKFYDSVYPTSNYLSTNIENLRVAGDGAGKSRGIVGGGVSGILAALGVLKDTKSKEMKPKKLKYEI</sequence>
<organism evidence="3 4">
    <name type="scientific">Methanohalarchaeum thermophilum</name>
    <dbReference type="NCBI Taxonomy" id="1903181"/>
    <lineage>
        <taxon>Archaea</taxon>
        <taxon>Methanobacteriati</taxon>
        <taxon>Methanobacteriota</taxon>
        <taxon>Methanonatronarchaeia</taxon>
        <taxon>Methanonatronarchaeales</taxon>
        <taxon>Methanonatronarchaeaceae</taxon>
        <taxon>Candidatus Methanohalarchaeum</taxon>
    </lineage>
</organism>
<dbReference type="GO" id="GO:0071949">
    <property type="term" value="F:FAD binding"/>
    <property type="evidence" value="ECO:0007669"/>
    <property type="project" value="InterPro"/>
</dbReference>
<evidence type="ECO:0000313" key="4">
    <source>
        <dbReference type="Proteomes" id="UP000185744"/>
    </source>
</evidence>